<reference evidence="2" key="1">
    <citation type="submission" date="2022-02" db="EMBL/GenBank/DDBJ databases">
        <authorList>
            <person name="Henning P.M."/>
            <person name="McCubbin A.G."/>
            <person name="Shore J.S."/>
        </authorList>
    </citation>
    <scope>NUCLEOTIDE SEQUENCE</scope>
    <source>
        <strain evidence="2">F60SS</strain>
        <tissue evidence="2">Leaves</tissue>
    </source>
</reference>
<evidence type="ECO:0000313" key="3">
    <source>
        <dbReference type="Proteomes" id="UP001141552"/>
    </source>
</evidence>
<proteinExistence type="predicted"/>
<protein>
    <recommendedName>
        <fullName evidence="1">Disease resistance protein At4g27190-like leucine-rich repeats domain-containing protein</fullName>
    </recommendedName>
</protein>
<accession>A0A9Q0J105</accession>
<dbReference type="InterPro" id="IPR032675">
    <property type="entry name" value="LRR_dom_sf"/>
</dbReference>
<evidence type="ECO:0000259" key="1">
    <source>
        <dbReference type="Pfam" id="PF23247"/>
    </source>
</evidence>
<organism evidence="2 3">
    <name type="scientific">Turnera subulata</name>
    <dbReference type="NCBI Taxonomy" id="218843"/>
    <lineage>
        <taxon>Eukaryota</taxon>
        <taxon>Viridiplantae</taxon>
        <taxon>Streptophyta</taxon>
        <taxon>Embryophyta</taxon>
        <taxon>Tracheophyta</taxon>
        <taxon>Spermatophyta</taxon>
        <taxon>Magnoliopsida</taxon>
        <taxon>eudicotyledons</taxon>
        <taxon>Gunneridae</taxon>
        <taxon>Pentapetalae</taxon>
        <taxon>rosids</taxon>
        <taxon>fabids</taxon>
        <taxon>Malpighiales</taxon>
        <taxon>Passifloraceae</taxon>
        <taxon>Turnera</taxon>
    </lineage>
</organism>
<dbReference type="Proteomes" id="UP001141552">
    <property type="component" value="Unassembled WGS sequence"/>
</dbReference>
<reference evidence="2" key="2">
    <citation type="journal article" date="2023" name="Plants (Basel)">
        <title>Annotation of the Turnera subulata (Passifloraceae) Draft Genome Reveals the S-Locus Evolved after the Divergence of Turneroideae from Passifloroideae in a Stepwise Manner.</title>
        <authorList>
            <person name="Henning P.M."/>
            <person name="Roalson E.H."/>
            <person name="Mir W."/>
            <person name="McCubbin A.G."/>
            <person name="Shore J.S."/>
        </authorList>
    </citation>
    <scope>NUCLEOTIDE SEQUENCE</scope>
    <source>
        <strain evidence="2">F60SS</strain>
    </source>
</reference>
<feature type="non-terminal residue" evidence="2">
    <location>
        <position position="190"/>
    </location>
</feature>
<feature type="domain" description="Disease resistance protein At4g27190-like leucine-rich repeats" evidence="1">
    <location>
        <begin position="16"/>
        <end position="143"/>
    </location>
</feature>
<keyword evidence="3" id="KW-1185">Reference proteome</keyword>
<evidence type="ECO:0000313" key="2">
    <source>
        <dbReference type="EMBL" id="KAJ4824279.1"/>
    </source>
</evidence>
<name>A0A9Q0J105_9ROSI</name>
<dbReference type="OrthoDB" id="1733640at2759"/>
<dbReference type="PANTHER" id="PTHR47186">
    <property type="entry name" value="LEUCINE-RICH REPEAT-CONTAINING PROTEIN 57"/>
    <property type="match status" value="1"/>
</dbReference>
<dbReference type="PANTHER" id="PTHR47186:SF3">
    <property type="entry name" value="OS09G0267800 PROTEIN"/>
    <property type="match status" value="1"/>
</dbReference>
<comment type="caution">
    <text evidence="2">The sequence shown here is derived from an EMBL/GenBank/DDBJ whole genome shotgun (WGS) entry which is preliminary data.</text>
</comment>
<dbReference type="Pfam" id="PF23247">
    <property type="entry name" value="LRR_RPS2"/>
    <property type="match status" value="1"/>
</dbReference>
<dbReference type="Gene3D" id="3.80.10.10">
    <property type="entry name" value="Ribonuclease Inhibitor"/>
    <property type="match status" value="1"/>
</dbReference>
<sequence length="190" mass="21573">MTPVCNIPGRFLSIYDPTPTDPSYFSNLGTLCLFGARYCTELPALGQMECLKVLEIVRFDSIVTVGPEFYRNIDSSNNKKAFASLQKLEISGMPQLRQLMPPSMDDGEGQAFPLLQELHMEYCWELERILPQYLLPSLTMLKTTKLVDSIPRAASINVMQLGDDLRLDRSPSVLYNLKLRAISYILWTPF</sequence>
<dbReference type="InterPro" id="IPR057135">
    <property type="entry name" value="At4g27190-like_LRR"/>
</dbReference>
<dbReference type="SUPFAM" id="SSF52058">
    <property type="entry name" value="L domain-like"/>
    <property type="match status" value="1"/>
</dbReference>
<dbReference type="AlphaFoldDB" id="A0A9Q0J105"/>
<dbReference type="EMBL" id="JAKUCV010007226">
    <property type="protein sequence ID" value="KAJ4824279.1"/>
    <property type="molecule type" value="Genomic_DNA"/>
</dbReference>
<gene>
    <name evidence="2" type="ORF">Tsubulata_040813</name>
</gene>